<evidence type="ECO:0000256" key="14">
    <source>
        <dbReference type="ARBA" id="ARBA00083389"/>
    </source>
</evidence>
<dbReference type="Pfam" id="PF07717">
    <property type="entry name" value="OB_NTP_bind"/>
    <property type="match status" value="1"/>
</dbReference>
<dbReference type="CDD" id="cd17985">
    <property type="entry name" value="DEXHc_DHX57"/>
    <property type="match status" value="1"/>
</dbReference>
<keyword evidence="3 15" id="KW-0479">Metal-binding</keyword>
<dbReference type="InterPro" id="IPR007502">
    <property type="entry name" value="Helicase-assoc_dom"/>
</dbReference>
<keyword evidence="7" id="KW-0347">Helicase</keyword>
<dbReference type="Pfam" id="PF26026">
    <property type="entry name" value="RNA_hel_CTD"/>
    <property type="match status" value="1"/>
</dbReference>
<dbReference type="InterPro" id="IPR011709">
    <property type="entry name" value="DEAD-box_helicase_OB_fold"/>
</dbReference>
<evidence type="ECO:0000256" key="12">
    <source>
        <dbReference type="ARBA" id="ARBA00057709"/>
    </source>
</evidence>
<feature type="domain" description="Helicase ATP-binding" evidence="19">
    <location>
        <begin position="452"/>
        <end position="619"/>
    </location>
</feature>
<dbReference type="InterPro" id="IPR015940">
    <property type="entry name" value="UBA"/>
</dbReference>
<dbReference type="EC" id="3.6.4.13" evidence="2"/>
<evidence type="ECO:0000256" key="2">
    <source>
        <dbReference type="ARBA" id="ARBA00012552"/>
    </source>
</evidence>
<dbReference type="SUPFAM" id="SSF52540">
    <property type="entry name" value="P-loop containing nucleoside triphosphate hydrolases"/>
    <property type="match status" value="1"/>
</dbReference>
<dbReference type="InterPro" id="IPR027417">
    <property type="entry name" value="P-loop_NTPase"/>
</dbReference>
<feature type="domain" description="Helicase C-terminal" evidence="20">
    <location>
        <begin position="731"/>
        <end position="911"/>
    </location>
</feature>
<dbReference type="InterPro" id="IPR006575">
    <property type="entry name" value="RWD_dom"/>
</dbReference>
<keyword evidence="9" id="KW-0067">ATP-binding</keyword>
<dbReference type="PROSITE" id="PS51194">
    <property type="entry name" value="HELICASE_CTER"/>
    <property type="match status" value="1"/>
</dbReference>
<dbReference type="Pfam" id="PF05773">
    <property type="entry name" value="RWD"/>
    <property type="match status" value="1"/>
</dbReference>
<dbReference type="SMART" id="SM00487">
    <property type="entry name" value="DEXDc"/>
    <property type="match status" value="1"/>
</dbReference>
<proteinExistence type="inferred from homology"/>
<keyword evidence="22" id="KW-1185">Reference proteome</keyword>
<dbReference type="InterPro" id="IPR014001">
    <property type="entry name" value="Helicase_ATP-bd"/>
</dbReference>
<dbReference type="Proteomes" id="UP000261620">
    <property type="component" value="Unplaced"/>
</dbReference>
<evidence type="ECO:0000256" key="16">
    <source>
        <dbReference type="SAM" id="MobiDB-lite"/>
    </source>
</evidence>
<comment type="similarity">
    <text evidence="1">Belongs to the DEAD box helicase family. DEAH subfamily.</text>
</comment>
<protein>
    <recommendedName>
        <fullName evidence="13">Putative ATP-dependent RNA helicase DHX57</fullName>
        <ecNumber evidence="2">3.6.4.13</ecNumber>
    </recommendedName>
    <alternativeName>
        <fullName evidence="14">DEAH box protein 57</fullName>
    </alternativeName>
</protein>
<comment type="function">
    <text evidence="12">Probable ATP-binding RNA helicase.</text>
</comment>
<dbReference type="Gene3D" id="4.10.1000.10">
    <property type="entry name" value="Zinc finger, CCCH-type"/>
    <property type="match status" value="1"/>
</dbReference>
<evidence type="ECO:0000259" key="19">
    <source>
        <dbReference type="PROSITE" id="PS51192"/>
    </source>
</evidence>
<keyword evidence="8 15" id="KW-0862">Zinc</keyword>
<dbReference type="SUPFAM" id="SSF46934">
    <property type="entry name" value="UBA-like"/>
    <property type="match status" value="1"/>
</dbReference>
<feature type="zinc finger region" description="C3H1-type" evidence="15">
    <location>
        <begin position="198"/>
        <end position="225"/>
    </location>
</feature>
<dbReference type="InterPro" id="IPR048333">
    <property type="entry name" value="HA2_WH"/>
</dbReference>
<dbReference type="SMART" id="SM00490">
    <property type="entry name" value="HELICc"/>
    <property type="match status" value="1"/>
</dbReference>
<dbReference type="FunFam" id="1.20.120.1080:FF:000002">
    <property type="entry name" value="Putative ATP-dependent RNA helicase DHX36"/>
    <property type="match status" value="1"/>
</dbReference>
<dbReference type="SUPFAM" id="SSF90229">
    <property type="entry name" value="CCCH zinc finger"/>
    <property type="match status" value="1"/>
</dbReference>
<dbReference type="PANTHER" id="PTHR18934">
    <property type="entry name" value="ATP-DEPENDENT RNA HELICASE"/>
    <property type="match status" value="1"/>
</dbReference>
<feature type="region of interest" description="Disordered" evidence="16">
    <location>
        <begin position="350"/>
        <end position="391"/>
    </location>
</feature>
<dbReference type="PROSITE" id="PS50030">
    <property type="entry name" value="UBA"/>
    <property type="match status" value="1"/>
</dbReference>
<dbReference type="AlphaFoldDB" id="A0A3Q4AG79"/>
<evidence type="ECO:0000259" key="17">
    <source>
        <dbReference type="PROSITE" id="PS50030"/>
    </source>
</evidence>
<feature type="region of interest" description="Disordered" evidence="16">
    <location>
        <begin position="225"/>
        <end position="246"/>
    </location>
</feature>
<dbReference type="FunFam" id="3.40.50.300:FF:000325">
    <property type="entry name" value="ATP-dependent RNA helicase DHX29"/>
    <property type="match status" value="1"/>
</dbReference>
<dbReference type="GO" id="GO:0003724">
    <property type="term" value="F:RNA helicase activity"/>
    <property type="evidence" value="ECO:0007669"/>
    <property type="project" value="UniProtKB-EC"/>
</dbReference>
<evidence type="ECO:0000256" key="3">
    <source>
        <dbReference type="ARBA" id="ARBA00022723"/>
    </source>
</evidence>
<evidence type="ECO:0000256" key="9">
    <source>
        <dbReference type="ARBA" id="ARBA00022840"/>
    </source>
</evidence>
<evidence type="ECO:0000259" key="20">
    <source>
        <dbReference type="PROSITE" id="PS51194"/>
    </source>
</evidence>
<keyword evidence="6" id="KW-0378">Hydrolase</keyword>
<dbReference type="CDD" id="cd23825">
    <property type="entry name" value="RWD_DHX57"/>
    <property type="match status" value="1"/>
</dbReference>
<dbReference type="GO" id="GO:0008270">
    <property type="term" value="F:zinc ion binding"/>
    <property type="evidence" value="ECO:0007669"/>
    <property type="project" value="UniProtKB-KW"/>
</dbReference>
<comment type="catalytic activity">
    <reaction evidence="11">
        <text>ATP + H2O = ADP + phosphate + H(+)</text>
        <dbReference type="Rhea" id="RHEA:13065"/>
        <dbReference type="ChEBI" id="CHEBI:15377"/>
        <dbReference type="ChEBI" id="CHEBI:15378"/>
        <dbReference type="ChEBI" id="CHEBI:30616"/>
        <dbReference type="ChEBI" id="CHEBI:43474"/>
        <dbReference type="ChEBI" id="CHEBI:456216"/>
        <dbReference type="EC" id="3.6.4.13"/>
    </reaction>
</comment>
<evidence type="ECO:0000256" key="1">
    <source>
        <dbReference type="ARBA" id="ARBA00008792"/>
    </source>
</evidence>
<dbReference type="Ensembl" id="ENSMMOT00000003159.1">
    <property type="protein sequence ID" value="ENSMMOP00000003110.1"/>
    <property type="gene ID" value="ENSMMOG00000002496.1"/>
</dbReference>
<feature type="domain" description="C3H1-type" evidence="18">
    <location>
        <begin position="198"/>
        <end position="225"/>
    </location>
</feature>
<evidence type="ECO:0000256" key="4">
    <source>
        <dbReference type="ARBA" id="ARBA00022741"/>
    </source>
</evidence>
<dbReference type="GO" id="GO:0016787">
    <property type="term" value="F:hydrolase activity"/>
    <property type="evidence" value="ECO:0007669"/>
    <property type="project" value="UniProtKB-KW"/>
</dbReference>
<dbReference type="PROSITE" id="PS50103">
    <property type="entry name" value="ZF_C3H1"/>
    <property type="match status" value="1"/>
</dbReference>
<dbReference type="OMA" id="PERVYVQ"/>
<feature type="domain" description="UBA" evidence="17">
    <location>
        <begin position="71"/>
        <end position="121"/>
    </location>
</feature>
<keyword evidence="10" id="KW-0175">Coiled coil</keyword>
<feature type="compositionally biased region" description="Acidic residues" evidence="16">
    <location>
        <begin position="20"/>
        <end position="44"/>
    </location>
</feature>
<dbReference type="FunFam" id="3.40.50.300:FF:000284">
    <property type="entry name" value="probable ATP-dependent RNA helicase YTHDC2"/>
    <property type="match status" value="1"/>
</dbReference>
<keyword evidence="5 15" id="KW-0863">Zinc-finger</keyword>
<dbReference type="PANTHER" id="PTHR18934:SF145">
    <property type="entry name" value="ATP-DEPENDENT RNA HELICASE DHX57-RELATED"/>
    <property type="match status" value="1"/>
</dbReference>
<feature type="region of interest" description="Disordered" evidence="16">
    <location>
        <begin position="646"/>
        <end position="667"/>
    </location>
</feature>
<reference evidence="21" key="2">
    <citation type="submission" date="2025-09" db="UniProtKB">
        <authorList>
            <consortium name="Ensembl"/>
        </authorList>
    </citation>
    <scope>IDENTIFICATION</scope>
</reference>
<dbReference type="SMART" id="SM00847">
    <property type="entry name" value="HA2"/>
    <property type="match status" value="1"/>
</dbReference>
<evidence type="ECO:0000256" key="8">
    <source>
        <dbReference type="ARBA" id="ARBA00022833"/>
    </source>
</evidence>
<dbReference type="InterPro" id="IPR011545">
    <property type="entry name" value="DEAD/DEAH_box_helicase_dom"/>
</dbReference>
<dbReference type="Gene3D" id="3.40.50.300">
    <property type="entry name" value="P-loop containing nucleotide triphosphate hydrolases"/>
    <property type="match status" value="2"/>
</dbReference>
<dbReference type="GO" id="GO:0005524">
    <property type="term" value="F:ATP binding"/>
    <property type="evidence" value="ECO:0007669"/>
    <property type="project" value="UniProtKB-KW"/>
</dbReference>
<evidence type="ECO:0000313" key="21">
    <source>
        <dbReference type="Ensembl" id="ENSMMOP00000003110.1"/>
    </source>
</evidence>
<dbReference type="Pfam" id="PF21010">
    <property type="entry name" value="HA2_C"/>
    <property type="match status" value="1"/>
</dbReference>
<evidence type="ECO:0000313" key="22">
    <source>
        <dbReference type="Proteomes" id="UP000261620"/>
    </source>
</evidence>
<evidence type="ECO:0000256" key="6">
    <source>
        <dbReference type="ARBA" id="ARBA00022801"/>
    </source>
</evidence>
<feature type="region of interest" description="Disordered" evidence="16">
    <location>
        <begin position="1"/>
        <end position="78"/>
    </location>
</feature>
<dbReference type="InterPro" id="IPR042615">
    <property type="entry name" value="DHX57_UBA"/>
</dbReference>
<dbReference type="STRING" id="94237.ENSMMOP00000003110"/>
<sequence>MTNENQEQLRELLRDLQSQEFDDESGSDYSGGEDNEEEFDELDTREEGQFWSTNDEPVERAESPAYEPYDSDDERPSPGPVISLFAIGKLCRYGFDRERSKEALENSGGDFGATLEQLLHEIFSERYGQKAVSPSGLEGLPMDECLVQREEEALALAAIYGERFSERIANAVWTVNLDLPFLSGSAARKHGHVSGAVDTRKVCQFYLKGKGCLFGDKCKFKHQLPTKERSGAGSPDVTGPSQPGYSSFSPPEYQLEIRFPKGNRYPFQAPIVAFSTTDESVGAAGRLSVTERLFGEAFAAAKNSEPVVYTLITLCEDETTMNELLALSHHKYSTPPPVIVVPPPSLAIAKSRSVRSNASEESRSSSTMKQKTAETEDEEEEDEDEAIPVENQSYVNLRKKMLNKHNKKLDNLLQENGKLCRDFQKKQSSRRFRSMLEQRRRLPAWQEKENILGQLDRCQVLVVSGMTGCGKTTQIPQFILDASLRGPAEQVANIICTQPRRISAISVAQRVAQERAEHLGNSVGYQIRLESVWSSATRLLYCTTGVLLRRLEGDADLTGITHVIVDEVHERTEESDFLLLVLKDLIVQRPDMKIILMSATLNASLFSEYFYDCPSVHIPGRTFPVDQFFLEDAIAKSNYVIEDGSPYMRSGKHDSSSTSGRGGTGQTRNMVDDLGDDMWNFMSFCKKDFVKDSIPDQQLNLQELTVRYKDTKKSVLKTIAVMDLDKINMDLVESLLEWIVDGKHNYPPGAVLVFLPGLAEIKMLYEQLMSNRMFNNRGATRCVVYPLHSTLSNEEQQAVFSRPPEGVTKVIISTNIAETSVTIDDVVYVIDSGKMKEKRYDASKSMESLEDSWVSRANALQRKGRAGRVASGVCFHLFTSHCFQHQLTEQQLPEIQRVPLEQLCLRIKILDVFTERPLESVFSRLIEPPATGSLDAAKQRLQDLGALTADEKLTPLGYHLACLPVDVRIGKLMLFGAIFRCLDPALTIAASLAFKSPFVSPWDKREEANEKKLAFALANSDHLALLQAYKGWCCAAKNGNKAGFLFCRENFLSWRGLQANLNSENIRLMSAMLCAALYPNVVQVRAPQGNYKMTSKGAMKMQPKANELRFVTKNDGCIHVHPSSVNYTVRYYNSPYLVYHEKVKTSRVFIRDCSMVSVYPLVLFGGGQVNMELHKGEFVISLDDGWIRFAAASHQVAELVRELRWELDQLLEDKIRNPSIDLCSCPRGSRIIHMIVHLISTQ</sequence>
<name>A0A3Q4AG79_MOLML</name>
<dbReference type="Pfam" id="PF00642">
    <property type="entry name" value="zf-CCCH"/>
    <property type="match status" value="1"/>
</dbReference>
<dbReference type="Pfam" id="PF00271">
    <property type="entry name" value="Helicase_C"/>
    <property type="match status" value="1"/>
</dbReference>
<feature type="compositionally biased region" description="Acidic residues" evidence="16">
    <location>
        <begin position="375"/>
        <end position="387"/>
    </location>
</feature>
<dbReference type="InterPro" id="IPR036855">
    <property type="entry name" value="Znf_CCCH_sf"/>
</dbReference>
<accession>A0A3Q4AG79</accession>
<dbReference type="InterPro" id="IPR059023">
    <property type="entry name" value="RNA_hel_CTD"/>
</dbReference>
<dbReference type="InterPro" id="IPR000571">
    <property type="entry name" value="Znf_CCCH"/>
</dbReference>
<reference evidence="21" key="1">
    <citation type="submission" date="2025-08" db="UniProtKB">
        <authorList>
            <consortium name="Ensembl"/>
        </authorList>
    </citation>
    <scope>IDENTIFICATION</scope>
</reference>
<dbReference type="CDD" id="cd14317">
    <property type="entry name" value="UBA_DHX57"/>
    <property type="match status" value="1"/>
</dbReference>
<evidence type="ECO:0000256" key="15">
    <source>
        <dbReference type="PROSITE-ProRule" id="PRU00723"/>
    </source>
</evidence>
<dbReference type="CDD" id="cd18791">
    <property type="entry name" value="SF2_C_RHA"/>
    <property type="match status" value="1"/>
</dbReference>
<evidence type="ECO:0000256" key="7">
    <source>
        <dbReference type="ARBA" id="ARBA00022806"/>
    </source>
</evidence>
<dbReference type="PROSITE" id="PS51192">
    <property type="entry name" value="HELICASE_ATP_BIND_1"/>
    <property type="match status" value="1"/>
</dbReference>
<evidence type="ECO:0000256" key="10">
    <source>
        <dbReference type="ARBA" id="ARBA00023054"/>
    </source>
</evidence>
<dbReference type="InterPro" id="IPR001650">
    <property type="entry name" value="Helicase_C-like"/>
</dbReference>
<dbReference type="InterPro" id="IPR009060">
    <property type="entry name" value="UBA-like_sf"/>
</dbReference>
<evidence type="ECO:0000256" key="5">
    <source>
        <dbReference type="ARBA" id="ARBA00022771"/>
    </source>
</evidence>
<dbReference type="Pfam" id="PF04408">
    <property type="entry name" value="WHD_HA2"/>
    <property type="match status" value="1"/>
</dbReference>
<dbReference type="Gene3D" id="1.20.120.1080">
    <property type="match status" value="1"/>
</dbReference>
<dbReference type="GO" id="GO:0003723">
    <property type="term" value="F:RNA binding"/>
    <property type="evidence" value="ECO:0007669"/>
    <property type="project" value="TreeGrafter"/>
</dbReference>
<evidence type="ECO:0000259" key="18">
    <source>
        <dbReference type="PROSITE" id="PS50103"/>
    </source>
</evidence>
<keyword evidence="4" id="KW-0547">Nucleotide-binding</keyword>
<organism evidence="21 22">
    <name type="scientific">Mola mola</name>
    <name type="common">Ocean sunfish</name>
    <name type="synonym">Tetraodon mola</name>
    <dbReference type="NCBI Taxonomy" id="94237"/>
    <lineage>
        <taxon>Eukaryota</taxon>
        <taxon>Metazoa</taxon>
        <taxon>Chordata</taxon>
        <taxon>Craniata</taxon>
        <taxon>Vertebrata</taxon>
        <taxon>Euteleostomi</taxon>
        <taxon>Actinopterygii</taxon>
        <taxon>Neopterygii</taxon>
        <taxon>Teleostei</taxon>
        <taxon>Neoteleostei</taxon>
        <taxon>Acanthomorphata</taxon>
        <taxon>Eupercaria</taxon>
        <taxon>Tetraodontiformes</taxon>
        <taxon>Molidae</taxon>
        <taxon>Mola</taxon>
    </lineage>
</organism>
<evidence type="ECO:0000256" key="11">
    <source>
        <dbReference type="ARBA" id="ARBA00047984"/>
    </source>
</evidence>
<evidence type="ECO:0000256" key="13">
    <source>
        <dbReference type="ARBA" id="ARBA00071682"/>
    </source>
</evidence>
<dbReference type="Pfam" id="PF00270">
    <property type="entry name" value="DEAD"/>
    <property type="match status" value="1"/>
</dbReference>
<dbReference type="SMART" id="SM00356">
    <property type="entry name" value="ZnF_C3H1"/>
    <property type="match status" value="1"/>
</dbReference>